<dbReference type="SUPFAM" id="SSF52540">
    <property type="entry name" value="P-loop containing nucleoside triphosphate hydrolases"/>
    <property type="match status" value="1"/>
</dbReference>
<proteinExistence type="inferred from homology"/>
<feature type="binding site" evidence="3">
    <location>
        <begin position="37"/>
        <end position="42"/>
    </location>
    <ligand>
        <name>ATP</name>
        <dbReference type="ChEBI" id="CHEBI:30616"/>
    </ligand>
</feature>
<keyword evidence="3 4" id="KW-0418">Kinase</keyword>
<evidence type="ECO:0000256" key="3">
    <source>
        <dbReference type="HAMAP-Rule" id="MF_00376"/>
    </source>
</evidence>
<dbReference type="Pfam" id="PF01121">
    <property type="entry name" value="CoaE"/>
    <property type="match status" value="1"/>
</dbReference>
<organism evidence="4 5">
    <name type="scientific">Cutibacterium acnes</name>
    <name type="common">Propionibacterium acnes</name>
    <dbReference type="NCBI Taxonomy" id="1747"/>
    <lineage>
        <taxon>Bacteria</taxon>
        <taxon>Bacillati</taxon>
        <taxon>Actinomycetota</taxon>
        <taxon>Actinomycetes</taxon>
        <taxon>Propionibacteriales</taxon>
        <taxon>Propionibacteriaceae</taxon>
        <taxon>Cutibacterium</taxon>
    </lineage>
</organism>
<sequence>MRRTVVGDETTARDVARAGWVAGADGVVRVGLTGGIASGKSTVSQMLGERGAVIIDYDRLSRDVVAVGTQGLARVVEAFGREVLVADGSLNRSALGSIVFADLQARRRLEAIIHPLVEEAAHRVDEEARAADGLVVVVHDIPLLVETGRADEFDVVMVTDVDPAEQVRRVVERDGCSQADAWARIRAQASREERLAVADVVIDTSVPLEDLPAQIDRVWSQIGGALRFDRRRGKM</sequence>
<name>A0A2B7J1Z2_CUTAC</name>
<dbReference type="GO" id="GO:0015937">
    <property type="term" value="P:coenzyme A biosynthetic process"/>
    <property type="evidence" value="ECO:0007669"/>
    <property type="project" value="UniProtKB-UniRule"/>
</dbReference>
<dbReference type="NCBIfam" id="TIGR00152">
    <property type="entry name" value="dephospho-CoA kinase"/>
    <property type="match status" value="1"/>
</dbReference>
<dbReference type="PROSITE" id="PS51219">
    <property type="entry name" value="DPCK"/>
    <property type="match status" value="1"/>
</dbReference>
<keyword evidence="3" id="KW-0808">Transferase</keyword>
<dbReference type="GO" id="GO:0005524">
    <property type="term" value="F:ATP binding"/>
    <property type="evidence" value="ECO:0007669"/>
    <property type="project" value="UniProtKB-UniRule"/>
</dbReference>
<dbReference type="HAMAP" id="MF_00376">
    <property type="entry name" value="Dephospho_CoA_kinase"/>
    <property type="match status" value="1"/>
</dbReference>
<comment type="caution">
    <text evidence="4">The sequence shown here is derived from an EMBL/GenBank/DDBJ whole genome shotgun (WGS) entry which is preliminary data.</text>
</comment>
<evidence type="ECO:0000256" key="2">
    <source>
        <dbReference type="ARBA" id="ARBA00022840"/>
    </source>
</evidence>
<evidence type="ECO:0000256" key="1">
    <source>
        <dbReference type="ARBA" id="ARBA00022741"/>
    </source>
</evidence>
<gene>
    <name evidence="3" type="primary">coaE</name>
    <name evidence="4" type="ORF">B1B09_01235</name>
</gene>
<dbReference type="AlphaFoldDB" id="A0A2B7J1Z2"/>
<dbReference type="GO" id="GO:0004140">
    <property type="term" value="F:dephospho-CoA kinase activity"/>
    <property type="evidence" value="ECO:0007669"/>
    <property type="project" value="UniProtKB-UniRule"/>
</dbReference>
<evidence type="ECO:0000313" key="5">
    <source>
        <dbReference type="Proteomes" id="UP000226191"/>
    </source>
</evidence>
<dbReference type="CDD" id="cd02022">
    <property type="entry name" value="DPCK"/>
    <property type="match status" value="1"/>
</dbReference>
<dbReference type="OrthoDB" id="9812943at2"/>
<dbReference type="Proteomes" id="UP000226191">
    <property type="component" value="Unassembled WGS sequence"/>
</dbReference>
<comment type="catalytic activity">
    <reaction evidence="3">
        <text>3'-dephospho-CoA + ATP = ADP + CoA + H(+)</text>
        <dbReference type="Rhea" id="RHEA:18245"/>
        <dbReference type="ChEBI" id="CHEBI:15378"/>
        <dbReference type="ChEBI" id="CHEBI:30616"/>
        <dbReference type="ChEBI" id="CHEBI:57287"/>
        <dbReference type="ChEBI" id="CHEBI:57328"/>
        <dbReference type="ChEBI" id="CHEBI:456216"/>
        <dbReference type="EC" id="2.7.1.24"/>
    </reaction>
</comment>
<keyword evidence="3" id="KW-0963">Cytoplasm</keyword>
<reference evidence="4 5" key="1">
    <citation type="submission" date="2017-02" db="EMBL/GenBank/DDBJ databases">
        <title>Prevalence of linear plasmids in Cutibacterium acnes isolates obtained from cancerous prostatic tissue.</title>
        <authorList>
            <person name="Davidsson S."/>
            <person name="Bruggemann H."/>
        </authorList>
    </citation>
    <scope>NUCLEOTIDE SEQUENCE [LARGE SCALE GENOMIC DNA]</scope>
    <source>
        <strain evidence="4 5">11-78</strain>
    </source>
</reference>
<accession>A0A2B7J1Z2</accession>
<dbReference type="EMBL" id="MVCE01000001">
    <property type="protein sequence ID" value="PGF36296.1"/>
    <property type="molecule type" value="Genomic_DNA"/>
</dbReference>
<dbReference type="PANTHER" id="PTHR10695:SF46">
    <property type="entry name" value="BIFUNCTIONAL COENZYME A SYNTHASE-RELATED"/>
    <property type="match status" value="1"/>
</dbReference>
<keyword evidence="2 3" id="KW-0067">ATP-binding</keyword>
<dbReference type="PANTHER" id="PTHR10695">
    <property type="entry name" value="DEPHOSPHO-COA KINASE-RELATED"/>
    <property type="match status" value="1"/>
</dbReference>
<keyword evidence="1 3" id="KW-0547">Nucleotide-binding</keyword>
<dbReference type="GO" id="GO:0005737">
    <property type="term" value="C:cytoplasm"/>
    <property type="evidence" value="ECO:0007669"/>
    <property type="project" value="UniProtKB-SubCell"/>
</dbReference>
<comment type="pathway">
    <text evidence="3">Cofactor biosynthesis; coenzyme A biosynthesis; CoA from (R)-pantothenate: step 5/5.</text>
</comment>
<dbReference type="InterPro" id="IPR001977">
    <property type="entry name" value="Depp_CoAkinase"/>
</dbReference>
<dbReference type="Gene3D" id="3.40.50.300">
    <property type="entry name" value="P-loop containing nucleotide triphosphate hydrolases"/>
    <property type="match status" value="1"/>
</dbReference>
<dbReference type="InterPro" id="IPR027417">
    <property type="entry name" value="P-loop_NTPase"/>
</dbReference>
<protein>
    <recommendedName>
        <fullName evidence="3">Dephospho-CoA kinase</fullName>
        <ecNumber evidence="3">2.7.1.24</ecNumber>
    </recommendedName>
    <alternativeName>
        <fullName evidence="3">Dephosphocoenzyme A kinase</fullName>
    </alternativeName>
</protein>
<comment type="function">
    <text evidence="3">Catalyzes the phosphorylation of the 3'-hydroxyl group of dephosphocoenzyme A to form coenzyme A.</text>
</comment>
<dbReference type="EC" id="2.7.1.24" evidence="3"/>
<comment type="subcellular location">
    <subcellularLocation>
        <location evidence="3">Cytoplasm</location>
    </subcellularLocation>
</comment>
<dbReference type="RefSeq" id="WP_002519108.1">
    <property type="nucleotide sequence ID" value="NZ_AP019664.1"/>
</dbReference>
<evidence type="ECO:0000313" key="4">
    <source>
        <dbReference type="EMBL" id="PGF36296.1"/>
    </source>
</evidence>
<comment type="similarity">
    <text evidence="3">Belongs to the CoaE family.</text>
</comment>
<keyword evidence="3" id="KW-0173">Coenzyme A biosynthesis</keyword>
<dbReference type="NCBIfam" id="NF002879">
    <property type="entry name" value="PRK03333.1"/>
    <property type="match status" value="1"/>
</dbReference>